<evidence type="ECO:0000256" key="7">
    <source>
        <dbReference type="ARBA" id="ARBA00022723"/>
    </source>
</evidence>
<gene>
    <name evidence="19" type="ORF">SAMN04487779_102515</name>
</gene>
<keyword evidence="4" id="KW-1003">Cell membrane</keyword>
<organism evidence="19 20">
    <name type="scientific">Belnapia rosea</name>
    <dbReference type="NCBI Taxonomy" id="938405"/>
    <lineage>
        <taxon>Bacteria</taxon>
        <taxon>Pseudomonadati</taxon>
        <taxon>Pseudomonadota</taxon>
        <taxon>Alphaproteobacteria</taxon>
        <taxon>Acetobacterales</taxon>
        <taxon>Roseomonadaceae</taxon>
        <taxon>Belnapia</taxon>
    </lineage>
</organism>
<dbReference type="GO" id="GO:0020037">
    <property type="term" value="F:heme binding"/>
    <property type="evidence" value="ECO:0007669"/>
    <property type="project" value="TreeGrafter"/>
</dbReference>
<feature type="transmembrane region" description="Helical" evidence="17">
    <location>
        <begin position="189"/>
        <end position="216"/>
    </location>
</feature>
<evidence type="ECO:0000313" key="19">
    <source>
        <dbReference type="EMBL" id="SDE26007.1"/>
    </source>
</evidence>
<keyword evidence="11 16" id="KW-0408">Iron</keyword>
<feature type="transmembrane region" description="Helical" evidence="17">
    <location>
        <begin position="12"/>
        <end position="29"/>
    </location>
</feature>
<evidence type="ECO:0000256" key="12">
    <source>
        <dbReference type="ARBA" id="ARBA00023063"/>
    </source>
</evidence>
<evidence type="ECO:0000256" key="11">
    <source>
        <dbReference type="ARBA" id="ARBA00023004"/>
    </source>
</evidence>
<feature type="binding site" description="axial binding residue" evidence="16">
    <location>
        <position position="57"/>
    </location>
    <ligand>
        <name>heme b</name>
        <dbReference type="ChEBI" id="CHEBI:60344"/>
        <label>1</label>
    </ligand>
    <ligandPart>
        <name>Fe</name>
        <dbReference type="ChEBI" id="CHEBI:18248"/>
    </ligandPart>
</feature>
<dbReference type="GO" id="GO:0009055">
    <property type="term" value="F:electron transfer activity"/>
    <property type="evidence" value="ECO:0007669"/>
    <property type="project" value="TreeGrafter"/>
</dbReference>
<feature type="binding site" description="axial binding residue" evidence="16">
    <location>
        <position position="67"/>
    </location>
    <ligand>
        <name>heme b</name>
        <dbReference type="ChEBI" id="CHEBI:60344"/>
        <label>1</label>
    </ligand>
    <ligandPart>
        <name>Fe</name>
        <dbReference type="ChEBI" id="CHEBI:18248"/>
    </ligandPart>
</feature>
<dbReference type="InterPro" id="IPR036197">
    <property type="entry name" value="NarG-like_sf"/>
</dbReference>
<keyword evidence="8" id="KW-0249">Electron transport</keyword>
<feature type="domain" description="NarG-like" evidence="18">
    <location>
        <begin position="7"/>
        <end position="225"/>
    </location>
</feature>
<evidence type="ECO:0000256" key="9">
    <source>
        <dbReference type="ARBA" id="ARBA00022989"/>
    </source>
</evidence>
<evidence type="ECO:0000256" key="6">
    <source>
        <dbReference type="ARBA" id="ARBA00022692"/>
    </source>
</evidence>
<dbReference type="GO" id="GO:0046872">
    <property type="term" value="F:metal ion binding"/>
    <property type="evidence" value="ECO:0007669"/>
    <property type="project" value="UniProtKB-KW"/>
</dbReference>
<evidence type="ECO:0000313" key="20">
    <source>
        <dbReference type="Proteomes" id="UP000198925"/>
    </source>
</evidence>
<protein>
    <recommendedName>
        <fullName evidence="2">nitrate reductase (quinone)</fullName>
        <ecNumber evidence="2">1.7.5.1</ecNumber>
    </recommendedName>
</protein>
<evidence type="ECO:0000256" key="2">
    <source>
        <dbReference type="ARBA" id="ARBA00012500"/>
    </source>
</evidence>
<evidence type="ECO:0000259" key="18">
    <source>
        <dbReference type="Pfam" id="PF02665"/>
    </source>
</evidence>
<accession>A0A1G7BGK6</accession>
<dbReference type="GO" id="GO:0019645">
    <property type="term" value="P:anaerobic electron transport chain"/>
    <property type="evidence" value="ECO:0007669"/>
    <property type="project" value="UniProtKB-ARBA"/>
</dbReference>
<dbReference type="GO" id="GO:0042128">
    <property type="term" value="P:nitrate assimilation"/>
    <property type="evidence" value="ECO:0007669"/>
    <property type="project" value="UniProtKB-KW"/>
</dbReference>
<dbReference type="InterPro" id="IPR051936">
    <property type="entry name" value="Heme-iron_electron_transfer"/>
</dbReference>
<dbReference type="GO" id="GO:0005886">
    <property type="term" value="C:plasma membrane"/>
    <property type="evidence" value="ECO:0007669"/>
    <property type="project" value="UniProtKB-SubCell"/>
</dbReference>
<feature type="transmembrane region" description="Helical" evidence="17">
    <location>
        <begin position="130"/>
        <end position="149"/>
    </location>
</feature>
<evidence type="ECO:0000256" key="15">
    <source>
        <dbReference type="ARBA" id="ARBA00063882"/>
    </source>
</evidence>
<dbReference type="EMBL" id="FMZX01000025">
    <property type="protein sequence ID" value="SDE26007.1"/>
    <property type="molecule type" value="Genomic_DNA"/>
</dbReference>
<dbReference type="PANTHER" id="PTHR30598:SF3">
    <property type="entry name" value="RESPIRATORY NITRATE REDUCTASE 1 GAMMA CHAIN"/>
    <property type="match status" value="1"/>
</dbReference>
<keyword evidence="9 17" id="KW-1133">Transmembrane helix</keyword>
<keyword evidence="7" id="KW-0479">Metal-binding</keyword>
<proteinExistence type="predicted"/>
<comment type="subcellular location">
    <subcellularLocation>
        <location evidence="1">Cell membrane</location>
        <topology evidence="1">Multi-pass membrane protein</topology>
    </subcellularLocation>
</comment>
<evidence type="ECO:0000256" key="4">
    <source>
        <dbReference type="ARBA" id="ARBA00022475"/>
    </source>
</evidence>
<dbReference type="PANTHER" id="PTHR30598">
    <property type="entry name" value="NITRATE REDUCTASE PRIVATE CHAPERONE, REDOX ENZYME MATURATION PROTEIN REMP FAMILY"/>
    <property type="match status" value="1"/>
</dbReference>
<comment type="catalytic activity">
    <reaction evidence="14">
        <text>nitrate + a quinol = a quinone + nitrite + H2O</text>
        <dbReference type="Rhea" id="RHEA:56144"/>
        <dbReference type="ChEBI" id="CHEBI:15377"/>
        <dbReference type="ChEBI" id="CHEBI:16301"/>
        <dbReference type="ChEBI" id="CHEBI:17632"/>
        <dbReference type="ChEBI" id="CHEBI:24646"/>
        <dbReference type="ChEBI" id="CHEBI:132124"/>
        <dbReference type="EC" id="1.7.5.1"/>
    </reaction>
</comment>
<feature type="binding site" description="axial binding residue" evidence="16">
    <location>
        <position position="206"/>
    </location>
    <ligand>
        <name>heme b</name>
        <dbReference type="ChEBI" id="CHEBI:60344"/>
        <label>1</label>
    </ligand>
    <ligandPart>
        <name>Fe</name>
        <dbReference type="ChEBI" id="CHEBI:18248"/>
    </ligandPart>
</feature>
<evidence type="ECO:0000256" key="14">
    <source>
        <dbReference type="ARBA" id="ARBA00048294"/>
    </source>
</evidence>
<evidence type="ECO:0000256" key="1">
    <source>
        <dbReference type="ARBA" id="ARBA00004651"/>
    </source>
</evidence>
<dbReference type="FunFam" id="1.20.950.20:FF:000001">
    <property type="entry name" value="Respiratory nitrate reductase subunit gamma"/>
    <property type="match status" value="1"/>
</dbReference>
<keyword evidence="5 16" id="KW-0349">Heme</keyword>
<keyword evidence="12" id="KW-0534">Nitrate assimilation</keyword>
<dbReference type="EC" id="1.7.5.1" evidence="2"/>
<dbReference type="InterPro" id="IPR003816">
    <property type="entry name" value="Nitrate_red_gam"/>
</dbReference>
<dbReference type="Proteomes" id="UP000198925">
    <property type="component" value="Unassembled WGS sequence"/>
</dbReference>
<evidence type="ECO:0000256" key="3">
    <source>
        <dbReference type="ARBA" id="ARBA00022448"/>
    </source>
</evidence>
<dbReference type="AlphaFoldDB" id="A0A1G7BGK6"/>
<keyword evidence="20" id="KW-1185">Reference proteome</keyword>
<name>A0A1G7BGK6_9PROT</name>
<dbReference type="SUPFAM" id="SSF103501">
    <property type="entry name" value="Respiratory nitrate reductase 1 gamma chain"/>
    <property type="match status" value="1"/>
</dbReference>
<evidence type="ECO:0000256" key="13">
    <source>
        <dbReference type="ARBA" id="ARBA00023136"/>
    </source>
</evidence>
<feature type="transmembrane region" description="Helical" evidence="17">
    <location>
        <begin position="49"/>
        <end position="69"/>
    </location>
</feature>
<keyword evidence="3" id="KW-0813">Transport</keyword>
<evidence type="ECO:0000256" key="16">
    <source>
        <dbReference type="PIRSR" id="PIRSR603816-1"/>
    </source>
</evidence>
<dbReference type="GO" id="GO:0009325">
    <property type="term" value="C:nitrate reductase complex"/>
    <property type="evidence" value="ECO:0007669"/>
    <property type="project" value="InterPro"/>
</dbReference>
<evidence type="ECO:0000256" key="5">
    <source>
        <dbReference type="ARBA" id="ARBA00022617"/>
    </source>
</evidence>
<dbReference type="GO" id="GO:0160182">
    <property type="term" value="F:nitrate reductase (quinone) activity"/>
    <property type="evidence" value="ECO:0007669"/>
    <property type="project" value="UniProtKB-EC"/>
</dbReference>
<dbReference type="Gene3D" id="1.20.950.20">
    <property type="entry name" value="Transmembrane di-heme cytochromes, Chain C"/>
    <property type="match status" value="1"/>
</dbReference>
<dbReference type="Pfam" id="PF02665">
    <property type="entry name" value="Nitrate_red_gam"/>
    <property type="match status" value="1"/>
</dbReference>
<evidence type="ECO:0000256" key="8">
    <source>
        <dbReference type="ARBA" id="ARBA00022982"/>
    </source>
</evidence>
<sequence length="236" mass="26133">MSEYLHTLAFGIYPYVAVAVFLLGSLVRFEREQYSWRSGSSQLLRARQLRIGSNCFHIGILFLMAGHTVGLLTPHEVYGLLITAPQKQMLAIVSGGAAGTLCFIGLTLLLHRRLFDPRIRATSSAADIAILAMLWVQLVLGLATLPFSLGHSDGNVMMQLSHWAQHIVTFQGDAASYLLDVDWVFKAHILLGVSLFVAFPFSRLVHIWSAPVGYVFRPYQLVRRRGAARPVAGSVR</sequence>
<dbReference type="NCBIfam" id="TIGR00351">
    <property type="entry name" value="narI"/>
    <property type="match status" value="1"/>
</dbReference>
<feature type="binding site" description="axial binding residue" evidence="16">
    <location>
        <position position="188"/>
    </location>
    <ligand>
        <name>heme b</name>
        <dbReference type="ChEBI" id="CHEBI:60344"/>
        <label>1</label>
    </ligand>
    <ligandPart>
        <name>Fe</name>
        <dbReference type="ChEBI" id="CHEBI:18248"/>
    </ligandPart>
</feature>
<keyword evidence="13 17" id="KW-0472">Membrane</keyword>
<keyword evidence="6 17" id="KW-0812">Transmembrane</keyword>
<dbReference type="RefSeq" id="WP_090664896.1">
    <property type="nucleotide sequence ID" value="NZ_FMZX01000025.1"/>
</dbReference>
<evidence type="ECO:0000256" key="10">
    <source>
        <dbReference type="ARBA" id="ARBA00023002"/>
    </source>
</evidence>
<evidence type="ECO:0000256" key="17">
    <source>
        <dbReference type="SAM" id="Phobius"/>
    </source>
</evidence>
<dbReference type="InterPro" id="IPR023234">
    <property type="entry name" value="NarG-like_domain"/>
</dbReference>
<comment type="subunit">
    <text evidence="15">Dimer of heterotrimers each composed of an alpha, a beta and a gamma chain. Alpha and beta are catalytic chains; gamma chains are involved in binding the enzyme complex to the cytoplasmic membrane.</text>
</comment>
<reference evidence="19 20" key="1">
    <citation type="submission" date="2016-10" db="EMBL/GenBank/DDBJ databases">
        <authorList>
            <person name="de Groot N.N."/>
        </authorList>
    </citation>
    <scope>NUCLEOTIDE SEQUENCE [LARGE SCALE GENOMIC DNA]</scope>
    <source>
        <strain evidence="19 20">CPCC 100156</strain>
    </source>
</reference>
<feature type="transmembrane region" description="Helical" evidence="17">
    <location>
        <begin position="89"/>
        <end position="110"/>
    </location>
</feature>
<keyword evidence="10" id="KW-0560">Oxidoreductase</keyword>